<dbReference type="PROSITE" id="PS00211">
    <property type="entry name" value="ABC_TRANSPORTER_1"/>
    <property type="match status" value="1"/>
</dbReference>
<feature type="region of interest" description="Disordered" evidence="7">
    <location>
        <begin position="1"/>
        <end position="43"/>
    </location>
</feature>
<feature type="compositionally biased region" description="Basic and acidic residues" evidence="7">
    <location>
        <begin position="26"/>
        <end position="36"/>
    </location>
</feature>
<dbReference type="EMBL" id="JARBDR010000342">
    <property type="protein sequence ID" value="KAJ8314084.1"/>
    <property type="molecule type" value="Genomic_DNA"/>
</dbReference>
<evidence type="ECO:0000259" key="9">
    <source>
        <dbReference type="PROSITE" id="PS50893"/>
    </source>
</evidence>
<dbReference type="PANTHER" id="PTHR48041">
    <property type="entry name" value="ABC TRANSPORTER G FAMILY MEMBER 28"/>
    <property type="match status" value="1"/>
</dbReference>
<evidence type="ECO:0000256" key="7">
    <source>
        <dbReference type="SAM" id="MobiDB-lite"/>
    </source>
</evidence>
<evidence type="ECO:0000256" key="8">
    <source>
        <dbReference type="SAM" id="Phobius"/>
    </source>
</evidence>
<feature type="transmembrane region" description="Helical" evidence="8">
    <location>
        <begin position="421"/>
        <end position="444"/>
    </location>
</feature>
<comment type="similarity">
    <text evidence="2">Belongs to the ABC transporter superfamily. ABCG family. Eye pigment precursor importer (TC 3.A.1.204) subfamily.</text>
</comment>
<evidence type="ECO:0000256" key="5">
    <source>
        <dbReference type="ARBA" id="ARBA00022989"/>
    </source>
</evidence>
<dbReference type="InterPro" id="IPR027417">
    <property type="entry name" value="P-loop_NTPase"/>
</dbReference>
<organism evidence="10 11">
    <name type="scientific">Tegillarca granosa</name>
    <name type="common">Malaysian cockle</name>
    <name type="synonym">Anadara granosa</name>
    <dbReference type="NCBI Taxonomy" id="220873"/>
    <lineage>
        <taxon>Eukaryota</taxon>
        <taxon>Metazoa</taxon>
        <taxon>Spiralia</taxon>
        <taxon>Lophotrochozoa</taxon>
        <taxon>Mollusca</taxon>
        <taxon>Bivalvia</taxon>
        <taxon>Autobranchia</taxon>
        <taxon>Pteriomorphia</taxon>
        <taxon>Arcoida</taxon>
        <taxon>Arcoidea</taxon>
        <taxon>Arcidae</taxon>
        <taxon>Tegillarca</taxon>
    </lineage>
</organism>
<protein>
    <recommendedName>
        <fullName evidence="9">ABC transporter domain-containing protein</fullName>
    </recommendedName>
</protein>
<keyword evidence="11" id="KW-1185">Reference proteome</keyword>
<dbReference type="Pfam" id="PF00005">
    <property type="entry name" value="ABC_tran"/>
    <property type="match status" value="1"/>
</dbReference>
<evidence type="ECO:0000313" key="10">
    <source>
        <dbReference type="EMBL" id="KAJ8314084.1"/>
    </source>
</evidence>
<feature type="domain" description="ABC transporter" evidence="9">
    <location>
        <begin position="64"/>
        <end position="341"/>
    </location>
</feature>
<evidence type="ECO:0000256" key="2">
    <source>
        <dbReference type="ARBA" id="ARBA00005814"/>
    </source>
</evidence>
<dbReference type="InterPro" id="IPR017871">
    <property type="entry name" value="ABC_transporter-like_CS"/>
</dbReference>
<evidence type="ECO:0000256" key="4">
    <source>
        <dbReference type="ARBA" id="ARBA00022692"/>
    </source>
</evidence>
<keyword evidence="5 8" id="KW-1133">Transmembrane helix</keyword>
<keyword evidence="6 8" id="KW-0472">Membrane</keyword>
<gene>
    <name evidence="10" type="ORF">KUTeg_008645</name>
</gene>
<evidence type="ECO:0000256" key="6">
    <source>
        <dbReference type="ARBA" id="ARBA00023136"/>
    </source>
</evidence>
<dbReference type="PANTHER" id="PTHR48041:SF139">
    <property type="entry name" value="PROTEIN SCARLET"/>
    <property type="match status" value="1"/>
</dbReference>
<evidence type="ECO:0000313" key="11">
    <source>
        <dbReference type="Proteomes" id="UP001217089"/>
    </source>
</evidence>
<dbReference type="InterPro" id="IPR050352">
    <property type="entry name" value="ABCG_transporters"/>
</dbReference>
<keyword evidence="3" id="KW-0813">Transport</keyword>
<comment type="caution">
    <text evidence="10">The sequence shown here is derived from an EMBL/GenBank/DDBJ whole genome shotgun (WGS) entry which is preliminary data.</text>
</comment>
<dbReference type="SUPFAM" id="SSF52540">
    <property type="entry name" value="P-loop containing nucleoside triphosphate hydrolases"/>
    <property type="match status" value="1"/>
</dbReference>
<dbReference type="InterPro" id="IPR003439">
    <property type="entry name" value="ABC_transporter-like_ATP-bd"/>
</dbReference>
<reference evidence="10 11" key="1">
    <citation type="submission" date="2022-12" db="EMBL/GenBank/DDBJ databases">
        <title>Chromosome-level genome of Tegillarca granosa.</title>
        <authorList>
            <person name="Kim J."/>
        </authorList>
    </citation>
    <scope>NUCLEOTIDE SEQUENCE [LARGE SCALE GENOMIC DNA]</scope>
    <source>
        <strain evidence="10">Teg-2019</strain>
        <tissue evidence="10">Adductor muscle</tissue>
    </source>
</reference>
<accession>A0ABQ9F9R4</accession>
<dbReference type="PROSITE" id="PS50893">
    <property type="entry name" value="ABC_TRANSPORTER_2"/>
    <property type="match status" value="1"/>
</dbReference>
<dbReference type="Pfam" id="PF01061">
    <property type="entry name" value="ABC2_membrane"/>
    <property type="match status" value="1"/>
</dbReference>
<evidence type="ECO:0000256" key="3">
    <source>
        <dbReference type="ARBA" id="ARBA00022448"/>
    </source>
</evidence>
<feature type="compositionally biased region" description="Basic and acidic residues" evidence="7">
    <location>
        <begin position="1"/>
        <end position="17"/>
    </location>
</feature>
<name>A0ABQ9F9R4_TEGGR</name>
<dbReference type="Gene3D" id="3.40.50.300">
    <property type="entry name" value="P-loop containing nucleotide triphosphate hydrolases"/>
    <property type="match status" value="1"/>
</dbReference>
<comment type="subcellular location">
    <subcellularLocation>
        <location evidence="1">Membrane</location>
        <topology evidence="1">Multi-pass membrane protein</topology>
    </subcellularLocation>
</comment>
<keyword evidence="4 8" id="KW-0812">Transmembrane</keyword>
<feature type="transmembrane region" description="Helical" evidence="8">
    <location>
        <begin position="392"/>
        <end position="409"/>
    </location>
</feature>
<dbReference type="InterPro" id="IPR013525">
    <property type="entry name" value="ABC2_TM"/>
</dbReference>
<evidence type="ECO:0000256" key="1">
    <source>
        <dbReference type="ARBA" id="ARBA00004141"/>
    </source>
</evidence>
<dbReference type="Proteomes" id="UP001217089">
    <property type="component" value="Unassembled WGS sequence"/>
</dbReference>
<sequence length="476" mass="53650">MDGEEKTPLLSDSDHHQQHNYVNEPVRNRLPQETKFDSNSGTYKDNILYEPYDGPVAPNQSGHMSSNNVSHHQAGQMYRNRQTSSVSDIIEPITLSWKGINVYALPESRACCRGPPPGAENKTILRNVSGSVAPVELEKSTLFNVLTNRNQGKLVIRGEVKTNGIDIGKGIKNVSAYVQQDDLFIGTLTVREHLVFRALLRMDTRIRKPARLERVEQVIQELGLTKCADSLIGTPGRKKGISGGEMKRLSFASEVLTNPPLMFVDEATSGLDSFMAQNVVHTLKMMVSKGRTILCTIHQPSSEVYDMFDEVLLLAEGRVAFMGPTKEALGYFSRLGYNCPVNYNPADFFIMNLAVIPGREEECKTRIRQFRCVFWRSWVGNIREPMIIKVRLIQTIVIAVAFGLIYLKTDNDYVQEDVQNINGVLFLLIMNMTFTFMFAVLNLFPLELPIFLREYGSGLYGTDIYYLSKALAERTI</sequence>
<proteinExistence type="inferred from homology"/>